<evidence type="ECO:0000259" key="8">
    <source>
        <dbReference type="Pfam" id="PF01172"/>
    </source>
</evidence>
<feature type="domain" description="Ribosome maturation protein SDO1/SBDS N-terminal" evidence="8">
    <location>
        <begin position="17"/>
        <end position="116"/>
    </location>
</feature>
<evidence type="ECO:0008006" key="13">
    <source>
        <dbReference type="Google" id="ProtNLM"/>
    </source>
</evidence>
<dbReference type="InterPro" id="IPR037188">
    <property type="entry name" value="Sdo1/SBDS_central_sf"/>
</dbReference>
<dbReference type="InterPro" id="IPR018023">
    <property type="entry name" value="Ribosome_mat_SBDS_CS"/>
</dbReference>
<evidence type="ECO:0000259" key="9">
    <source>
        <dbReference type="Pfam" id="PF09377"/>
    </source>
</evidence>
<accession>A0AAV5A871</accession>
<evidence type="ECO:0000256" key="3">
    <source>
        <dbReference type="ARBA" id="ARBA00007433"/>
    </source>
</evidence>
<evidence type="ECO:0000256" key="2">
    <source>
        <dbReference type="ARBA" id="ARBA00004496"/>
    </source>
</evidence>
<dbReference type="PANTHER" id="PTHR10927">
    <property type="entry name" value="RIBOSOME MATURATION PROTEIN SBDS"/>
    <property type="match status" value="1"/>
</dbReference>
<dbReference type="Pfam" id="PF01172">
    <property type="entry name" value="SBDS_N"/>
    <property type="match status" value="1"/>
</dbReference>
<dbReference type="GO" id="GO:0042256">
    <property type="term" value="P:cytosolic ribosome assembly"/>
    <property type="evidence" value="ECO:0007669"/>
    <property type="project" value="InterPro"/>
</dbReference>
<comment type="caution">
    <text evidence="11">The sequence shown here is derived from an EMBL/GenBank/DDBJ whole genome shotgun (WGS) entry which is preliminary data.</text>
</comment>
<name>A0AAV5A871_9AGAM</name>
<dbReference type="InterPro" id="IPR039100">
    <property type="entry name" value="Sdo1/SBDS-like"/>
</dbReference>
<gene>
    <name evidence="11" type="ORF">Clacol_003620</name>
</gene>
<evidence type="ECO:0000313" key="11">
    <source>
        <dbReference type="EMBL" id="GJJ09398.1"/>
    </source>
</evidence>
<dbReference type="AlphaFoldDB" id="A0AAV5A871"/>
<dbReference type="GO" id="GO:0005737">
    <property type="term" value="C:cytoplasm"/>
    <property type="evidence" value="ECO:0007669"/>
    <property type="project" value="UniProtKB-SubCell"/>
</dbReference>
<dbReference type="Pfam" id="PF20268">
    <property type="entry name" value="SBDS_C"/>
    <property type="match status" value="1"/>
</dbReference>
<dbReference type="InterPro" id="IPR018978">
    <property type="entry name" value="SDO1/SBDS_central"/>
</dbReference>
<sequence>MIVKQKMVQRKKGRLTNVSIVRLKKGGKRFELHTKVITIIWDKKIACYKNKVQEWRRGIETSLDDVLQINNVFINVSKGEVAKANDLQKAFNTSDINKIVKEILSKGEVQVGDKERAHDLNNLWREIATQVAEKCVDPETQRPYSVGIIEKAMTEAGFSIRQGKNAKSQVEMQERSSLTTLNFLKVLDCIKLLQTGSTLPIQRARMRIKITIPVADKDQLKGSILQSADKVESENQDDQNWIAVLLIDPGQFRVLNDLLQKEIKNRGHIETLTLAATTTTAAST</sequence>
<comment type="subunit">
    <text evidence="7">Associates with the 60S ribosomal subunit.</text>
</comment>
<evidence type="ECO:0000313" key="12">
    <source>
        <dbReference type="Proteomes" id="UP001050691"/>
    </source>
</evidence>
<keyword evidence="4" id="KW-0963">Cytoplasm</keyword>
<dbReference type="PROSITE" id="PS01267">
    <property type="entry name" value="UPF0023"/>
    <property type="match status" value="1"/>
</dbReference>
<evidence type="ECO:0000259" key="10">
    <source>
        <dbReference type="Pfam" id="PF20268"/>
    </source>
</evidence>
<dbReference type="EMBL" id="BPWL01000004">
    <property type="protein sequence ID" value="GJJ09398.1"/>
    <property type="molecule type" value="Genomic_DNA"/>
</dbReference>
<dbReference type="Gene3D" id="1.10.10.900">
    <property type="entry name" value="SBDS protein C-terminal domain, subdomain 1"/>
    <property type="match status" value="1"/>
</dbReference>
<dbReference type="SUPFAM" id="SSF109728">
    <property type="entry name" value="Hypothetical protein AF0491, middle domain"/>
    <property type="match status" value="1"/>
</dbReference>
<dbReference type="Gene3D" id="3.30.1250.10">
    <property type="entry name" value="Ribosome maturation protein SBDS, N-terminal domain"/>
    <property type="match status" value="1"/>
</dbReference>
<organism evidence="11 12">
    <name type="scientific">Clathrus columnatus</name>
    <dbReference type="NCBI Taxonomy" id="1419009"/>
    <lineage>
        <taxon>Eukaryota</taxon>
        <taxon>Fungi</taxon>
        <taxon>Dikarya</taxon>
        <taxon>Basidiomycota</taxon>
        <taxon>Agaricomycotina</taxon>
        <taxon>Agaricomycetes</taxon>
        <taxon>Phallomycetidae</taxon>
        <taxon>Phallales</taxon>
        <taxon>Clathraceae</taxon>
        <taxon>Clathrus</taxon>
    </lineage>
</organism>
<dbReference type="Pfam" id="PF09377">
    <property type="entry name" value="SBDS_domain_II"/>
    <property type="match status" value="1"/>
</dbReference>
<evidence type="ECO:0000256" key="1">
    <source>
        <dbReference type="ARBA" id="ARBA00004123"/>
    </source>
</evidence>
<dbReference type="InterPro" id="IPR002140">
    <property type="entry name" value="Sdo1/SBDS"/>
</dbReference>
<dbReference type="InterPro" id="IPR019783">
    <property type="entry name" value="SDO1/SBDS_N"/>
</dbReference>
<comment type="similarity">
    <text evidence="3">Belongs to the SDO1/SBDS family.</text>
</comment>
<proteinExistence type="inferred from homology"/>
<protein>
    <recommendedName>
        <fullName evidence="13">Ribosome maturation protein SBDS</fullName>
    </recommendedName>
</protein>
<feature type="domain" description="Ribosome maturation protein SDO1/SBDS C-terminal" evidence="10">
    <location>
        <begin position="206"/>
        <end position="273"/>
    </location>
</feature>
<evidence type="ECO:0000256" key="6">
    <source>
        <dbReference type="ARBA" id="ARBA00023242"/>
    </source>
</evidence>
<keyword evidence="6" id="KW-0539">Nucleus</keyword>
<dbReference type="NCBIfam" id="TIGR00291">
    <property type="entry name" value="RNA_SBDS"/>
    <property type="match status" value="1"/>
</dbReference>
<keyword evidence="5" id="KW-0690">Ribosome biogenesis</keyword>
<dbReference type="SUPFAM" id="SSF89895">
    <property type="entry name" value="FYSH domain"/>
    <property type="match status" value="1"/>
</dbReference>
<dbReference type="PANTHER" id="PTHR10927:SF1">
    <property type="entry name" value="RIBOSOME MATURATION PROTEIN SBDS"/>
    <property type="match status" value="1"/>
</dbReference>
<dbReference type="InterPro" id="IPR046928">
    <property type="entry name" value="SDO1/SBDS_C"/>
</dbReference>
<comment type="subcellular location">
    <subcellularLocation>
        <location evidence="2">Cytoplasm</location>
    </subcellularLocation>
    <subcellularLocation>
        <location evidence="1">Nucleus</location>
    </subcellularLocation>
</comment>
<evidence type="ECO:0000256" key="4">
    <source>
        <dbReference type="ARBA" id="ARBA00022490"/>
    </source>
</evidence>
<evidence type="ECO:0000256" key="7">
    <source>
        <dbReference type="ARBA" id="ARBA00049708"/>
    </source>
</evidence>
<dbReference type="Gene3D" id="3.30.70.240">
    <property type="match status" value="1"/>
</dbReference>
<dbReference type="InterPro" id="IPR036786">
    <property type="entry name" value="Ribosome_mat_SBDS_N_sf"/>
</dbReference>
<feature type="domain" description="Ribosome maturation protein SDO1/SBDS central" evidence="9">
    <location>
        <begin position="125"/>
        <end position="171"/>
    </location>
</feature>
<dbReference type="Proteomes" id="UP001050691">
    <property type="component" value="Unassembled WGS sequence"/>
</dbReference>
<dbReference type="GO" id="GO:0005634">
    <property type="term" value="C:nucleus"/>
    <property type="evidence" value="ECO:0007669"/>
    <property type="project" value="UniProtKB-SubCell"/>
</dbReference>
<keyword evidence="12" id="KW-1185">Reference proteome</keyword>
<reference evidence="11" key="1">
    <citation type="submission" date="2021-10" db="EMBL/GenBank/DDBJ databases">
        <title>De novo Genome Assembly of Clathrus columnatus (Basidiomycota, Fungi) Using Illumina and Nanopore Sequence Data.</title>
        <authorList>
            <person name="Ogiso-Tanaka E."/>
            <person name="Itagaki H."/>
            <person name="Hosoya T."/>
            <person name="Hosaka K."/>
        </authorList>
    </citation>
    <scope>NUCLEOTIDE SEQUENCE</scope>
    <source>
        <strain evidence="11">MO-923</strain>
    </source>
</reference>
<evidence type="ECO:0000256" key="5">
    <source>
        <dbReference type="ARBA" id="ARBA00022517"/>
    </source>
</evidence>